<dbReference type="GO" id="GO:0005886">
    <property type="term" value="C:plasma membrane"/>
    <property type="evidence" value="ECO:0007669"/>
    <property type="project" value="UniProtKB-SubCell"/>
</dbReference>
<evidence type="ECO:0000256" key="7">
    <source>
        <dbReference type="SAM" id="Phobius"/>
    </source>
</evidence>
<keyword evidence="4 7" id="KW-1133">Transmembrane helix</keyword>
<dbReference type="Pfam" id="PF12704">
    <property type="entry name" value="MacB_PCD"/>
    <property type="match status" value="1"/>
</dbReference>
<dbReference type="InterPro" id="IPR025857">
    <property type="entry name" value="MacB_PCD"/>
</dbReference>
<sequence>MGFWAQRTSIAYKGYAEGRQPIFKLSDVDYIQERIPEIEYISPGHNLGAFGGEPPIVVRGTKTDNFTIFGNYPNYATITVKKLFDGGRWINEEDMRLERKIAIIGEGTVDRLFDIDEDPIGEYIKINDINFKVVGIYKFSRNSGFGSDSDIYIPFSTFAKVYNTGDKFGFMFITGYDYVNPEYLETTVLDNLKLRKDVSPDDDRAFGSFNIGALFESIIKFSRGMIFLSLVVGIATIFAGVIGIGNIMLIAVKERTNELGIRRAIGATPGEIRVQIILEMVFLTILAGLIGIIVGSMLLFLINIGTASLEDFPFANPTVPLMIVFGAFSIMITLGILIGFIPAERAVSIKPIDALRDE</sequence>
<dbReference type="InterPro" id="IPR050250">
    <property type="entry name" value="Macrolide_Exporter_MacB"/>
</dbReference>
<dbReference type="PANTHER" id="PTHR30572">
    <property type="entry name" value="MEMBRANE COMPONENT OF TRANSPORTER-RELATED"/>
    <property type="match status" value="1"/>
</dbReference>
<accession>A0A381QY42</accession>
<dbReference type="EMBL" id="UINC01001571">
    <property type="protein sequence ID" value="SUZ83894.1"/>
    <property type="molecule type" value="Genomic_DNA"/>
</dbReference>
<dbReference type="PANTHER" id="PTHR30572:SF4">
    <property type="entry name" value="ABC TRANSPORTER PERMEASE YTRF"/>
    <property type="match status" value="1"/>
</dbReference>
<comment type="subcellular location">
    <subcellularLocation>
        <location evidence="1">Cell membrane</location>
        <topology evidence="1">Multi-pass membrane protein</topology>
    </subcellularLocation>
</comment>
<evidence type="ECO:0008006" key="11">
    <source>
        <dbReference type="Google" id="ProtNLM"/>
    </source>
</evidence>
<organism evidence="10">
    <name type="scientific">marine metagenome</name>
    <dbReference type="NCBI Taxonomy" id="408172"/>
    <lineage>
        <taxon>unclassified sequences</taxon>
        <taxon>metagenomes</taxon>
        <taxon>ecological metagenomes</taxon>
    </lineage>
</organism>
<keyword evidence="2" id="KW-1003">Cell membrane</keyword>
<evidence type="ECO:0000256" key="5">
    <source>
        <dbReference type="ARBA" id="ARBA00023136"/>
    </source>
</evidence>
<dbReference type="AlphaFoldDB" id="A0A381QY42"/>
<evidence type="ECO:0000256" key="4">
    <source>
        <dbReference type="ARBA" id="ARBA00022989"/>
    </source>
</evidence>
<feature type="transmembrane region" description="Helical" evidence="7">
    <location>
        <begin position="281"/>
        <end position="302"/>
    </location>
</feature>
<evidence type="ECO:0000313" key="10">
    <source>
        <dbReference type="EMBL" id="SUZ83894.1"/>
    </source>
</evidence>
<comment type="similarity">
    <text evidence="6">Belongs to the ABC-4 integral membrane protein family.</text>
</comment>
<dbReference type="InterPro" id="IPR003838">
    <property type="entry name" value="ABC3_permease_C"/>
</dbReference>
<reference evidence="10" key="1">
    <citation type="submission" date="2018-05" db="EMBL/GenBank/DDBJ databases">
        <authorList>
            <person name="Lanie J.A."/>
            <person name="Ng W.-L."/>
            <person name="Kazmierczak K.M."/>
            <person name="Andrzejewski T.M."/>
            <person name="Davidsen T.M."/>
            <person name="Wayne K.J."/>
            <person name="Tettelin H."/>
            <person name="Glass J.I."/>
            <person name="Rusch D."/>
            <person name="Podicherti R."/>
            <person name="Tsui H.-C.T."/>
            <person name="Winkler M.E."/>
        </authorList>
    </citation>
    <scope>NUCLEOTIDE SEQUENCE</scope>
</reference>
<keyword evidence="3 7" id="KW-0812">Transmembrane</keyword>
<evidence type="ECO:0000256" key="1">
    <source>
        <dbReference type="ARBA" id="ARBA00004651"/>
    </source>
</evidence>
<dbReference type="Pfam" id="PF02687">
    <property type="entry name" value="FtsX"/>
    <property type="match status" value="1"/>
</dbReference>
<feature type="transmembrane region" description="Helical" evidence="7">
    <location>
        <begin position="225"/>
        <end position="252"/>
    </location>
</feature>
<feature type="transmembrane region" description="Helical" evidence="7">
    <location>
        <begin position="322"/>
        <end position="341"/>
    </location>
</feature>
<feature type="domain" description="ABC3 transporter permease C-terminal" evidence="8">
    <location>
        <begin position="231"/>
        <end position="350"/>
    </location>
</feature>
<gene>
    <name evidence="10" type="ORF">METZ01_LOCUS36748</name>
</gene>
<keyword evidence="5 7" id="KW-0472">Membrane</keyword>
<name>A0A381QY42_9ZZZZ</name>
<proteinExistence type="inferred from homology"/>
<dbReference type="GO" id="GO:0022857">
    <property type="term" value="F:transmembrane transporter activity"/>
    <property type="evidence" value="ECO:0007669"/>
    <property type="project" value="TreeGrafter"/>
</dbReference>
<evidence type="ECO:0000259" key="9">
    <source>
        <dbReference type="Pfam" id="PF12704"/>
    </source>
</evidence>
<evidence type="ECO:0000256" key="3">
    <source>
        <dbReference type="ARBA" id="ARBA00022692"/>
    </source>
</evidence>
<evidence type="ECO:0000256" key="2">
    <source>
        <dbReference type="ARBA" id="ARBA00022475"/>
    </source>
</evidence>
<feature type="domain" description="MacB-like periplasmic core" evidence="9">
    <location>
        <begin position="18"/>
        <end position="165"/>
    </location>
</feature>
<evidence type="ECO:0000259" key="8">
    <source>
        <dbReference type="Pfam" id="PF02687"/>
    </source>
</evidence>
<protein>
    <recommendedName>
        <fullName evidence="11">ABC3 transporter permease protein domain-containing protein</fullName>
    </recommendedName>
</protein>
<evidence type="ECO:0000256" key="6">
    <source>
        <dbReference type="ARBA" id="ARBA00038076"/>
    </source>
</evidence>